<feature type="compositionally biased region" description="Basic and acidic residues" evidence="2">
    <location>
        <begin position="557"/>
        <end position="567"/>
    </location>
</feature>
<dbReference type="InterPro" id="IPR051181">
    <property type="entry name" value="CAF1_poly(A)_ribonucleases"/>
</dbReference>
<feature type="compositionally biased region" description="Basic and acidic residues" evidence="2">
    <location>
        <begin position="508"/>
        <end position="517"/>
    </location>
</feature>
<dbReference type="Gene3D" id="3.30.420.10">
    <property type="entry name" value="Ribonuclease H-like superfamily/Ribonuclease H"/>
    <property type="match status" value="2"/>
</dbReference>
<dbReference type="GO" id="GO:0005634">
    <property type="term" value="C:nucleus"/>
    <property type="evidence" value="ECO:0007669"/>
    <property type="project" value="TreeGrafter"/>
</dbReference>
<dbReference type="SUPFAM" id="SSF53098">
    <property type="entry name" value="Ribonuclease H-like"/>
    <property type="match status" value="1"/>
</dbReference>
<proteinExistence type="inferred from homology"/>
<dbReference type="InterPro" id="IPR012337">
    <property type="entry name" value="RNaseH-like_sf"/>
</dbReference>
<accession>A0A6A6QZ94</accession>
<sequence length="630" mass="71316">MEIDRTSFPHHLLGVLNAISESHFVSIDLEFSGICAKPPKSRKHTLEERYQETKEAAEKFQILQVGITCVQQDYHDETYVLRPYNFNISPLLDDQLDQWGLERNFAFQSGACQFLLSHGFKMDLPFTKGVPYLSRDETKLAKQLAYAKLDKASIADIVLKDNEVQAIAFMGNVREAISQWKKNEMRGRLYITSTVGQKYFNSDEPASISNFEKRLVHQLVRAEFPDLNTISRPDRILVVPLDAEREANHRRMRKKNIKKDIDHRVGFRWVVEALVGGNLERLDPIYLAQSAAGYSEFVDLRGIKDRLYHANDILKRKPRVLVGHNMFTDLVYFYQAFIGELPDTADEFQKAIHKLFPIIVDTKYIATHNCGDISPFSSLEQIEEKVRLQRLPDIQIHQDHTKYVQGTDSFHEAGYDSLLTANIMIRLSAKLESEGKYIEETVLSEDEWFEAPEDLTGGVALNVDDGPSPEKESLHGFTADLNPANSTFSALNSLAPPFRPQNASGTEKTSKKGDTGKLKGKAASRFAMATKFDQLRIEEEAELSSDSSLTQAQTTHPVDEWGNHPDDGSPSQAWDFNEPAQPHEGPYALPEAEKKAPMVVMPQFGSDFWRVYGNKLRVFGTEEGILELTG</sequence>
<dbReference type="PANTHER" id="PTHR15092:SF22">
    <property type="entry name" value="POLY(A)-SPECIFIC RIBONUCLEASE PNLDC1"/>
    <property type="match status" value="1"/>
</dbReference>
<evidence type="ECO:0000313" key="4">
    <source>
        <dbReference type="Proteomes" id="UP000799750"/>
    </source>
</evidence>
<keyword evidence="4" id="KW-1185">Reference proteome</keyword>
<dbReference type="GO" id="GO:1990431">
    <property type="term" value="P:priRNA 3'-end processing"/>
    <property type="evidence" value="ECO:0007669"/>
    <property type="project" value="TreeGrafter"/>
</dbReference>
<dbReference type="AlphaFoldDB" id="A0A6A6QZ94"/>
<evidence type="ECO:0000313" key="3">
    <source>
        <dbReference type="EMBL" id="KAF2497798.1"/>
    </source>
</evidence>
<gene>
    <name evidence="3" type="ORF">BU16DRAFT_559528</name>
</gene>
<comment type="similarity">
    <text evidence="1">Belongs to the CAF1 family.</text>
</comment>
<protein>
    <submittedName>
        <fullName evidence="3">CAF1-domain-containing protein</fullName>
    </submittedName>
</protein>
<organism evidence="3 4">
    <name type="scientific">Lophium mytilinum</name>
    <dbReference type="NCBI Taxonomy" id="390894"/>
    <lineage>
        <taxon>Eukaryota</taxon>
        <taxon>Fungi</taxon>
        <taxon>Dikarya</taxon>
        <taxon>Ascomycota</taxon>
        <taxon>Pezizomycotina</taxon>
        <taxon>Dothideomycetes</taxon>
        <taxon>Pleosporomycetidae</taxon>
        <taxon>Mytilinidiales</taxon>
        <taxon>Mytilinidiaceae</taxon>
        <taxon>Lophium</taxon>
    </lineage>
</organism>
<dbReference type="Proteomes" id="UP000799750">
    <property type="component" value="Unassembled WGS sequence"/>
</dbReference>
<feature type="region of interest" description="Disordered" evidence="2">
    <location>
        <begin position="488"/>
        <end position="520"/>
    </location>
</feature>
<reference evidence="3" key="1">
    <citation type="journal article" date="2020" name="Stud. Mycol.">
        <title>101 Dothideomycetes genomes: a test case for predicting lifestyles and emergence of pathogens.</title>
        <authorList>
            <person name="Haridas S."/>
            <person name="Albert R."/>
            <person name="Binder M."/>
            <person name="Bloem J."/>
            <person name="Labutti K."/>
            <person name="Salamov A."/>
            <person name="Andreopoulos B."/>
            <person name="Baker S."/>
            <person name="Barry K."/>
            <person name="Bills G."/>
            <person name="Bluhm B."/>
            <person name="Cannon C."/>
            <person name="Castanera R."/>
            <person name="Culley D."/>
            <person name="Daum C."/>
            <person name="Ezra D."/>
            <person name="Gonzalez J."/>
            <person name="Henrissat B."/>
            <person name="Kuo A."/>
            <person name="Liang C."/>
            <person name="Lipzen A."/>
            <person name="Lutzoni F."/>
            <person name="Magnuson J."/>
            <person name="Mondo S."/>
            <person name="Nolan M."/>
            <person name="Ohm R."/>
            <person name="Pangilinan J."/>
            <person name="Park H.-J."/>
            <person name="Ramirez L."/>
            <person name="Alfaro M."/>
            <person name="Sun H."/>
            <person name="Tritt A."/>
            <person name="Yoshinaga Y."/>
            <person name="Zwiers L.-H."/>
            <person name="Turgeon B."/>
            <person name="Goodwin S."/>
            <person name="Spatafora J."/>
            <person name="Crous P."/>
            <person name="Grigoriev I."/>
        </authorList>
    </citation>
    <scope>NUCLEOTIDE SEQUENCE</scope>
    <source>
        <strain evidence="3">CBS 269.34</strain>
    </source>
</reference>
<dbReference type="EMBL" id="MU004186">
    <property type="protein sequence ID" value="KAF2497798.1"/>
    <property type="molecule type" value="Genomic_DNA"/>
</dbReference>
<dbReference type="PANTHER" id="PTHR15092">
    <property type="entry name" value="POLY A -SPECIFIC RIBONUCLEASE/TARGET OF EGR1, MEMBER 1"/>
    <property type="match status" value="1"/>
</dbReference>
<dbReference type="GO" id="GO:0000175">
    <property type="term" value="F:3'-5'-RNA exonuclease activity"/>
    <property type="evidence" value="ECO:0007669"/>
    <property type="project" value="TreeGrafter"/>
</dbReference>
<dbReference type="OrthoDB" id="1432093at2759"/>
<dbReference type="GO" id="GO:1990432">
    <property type="term" value="P:siRNA 3'-end processing"/>
    <property type="evidence" value="ECO:0007669"/>
    <property type="project" value="TreeGrafter"/>
</dbReference>
<dbReference type="Pfam" id="PF04857">
    <property type="entry name" value="CAF1"/>
    <property type="match status" value="1"/>
</dbReference>
<name>A0A6A6QZ94_9PEZI</name>
<dbReference type="GO" id="GO:0003723">
    <property type="term" value="F:RNA binding"/>
    <property type="evidence" value="ECO:0007669"/>
    <property type="project" value="TreeGrafter"/>
</dbReference>
<evidence type="ECO:0000256" key="2">
    <source>
        <dbReference type="SAM" id="MobiDB-lite"/>
    </source>
</evidence>
<dbReference type="InterPro" id="IPR006941">
    <property type="entry name" value="RNase_CAF1"/>
</dbReference>
<dbReference type="GO" id="GO:0000289">
    <property type="term" value="P:nuclear-transcribed mRNA poly(A) tail shortening"/>
    <property type="evidence" value="ECO:0007669"/>
    <property type="project" value="TreeGrafter"/>
</dbReference>
<dbReference type="InterPro" id="IPR036397">
    <property type="entry name" value="RNaseH_sf"/>
</dbReference>
<evidence type="ECO:0000256" key="1">
    <source>
        <dbReference type="ARBA" id="ARBA00008372"/>
    </source>
</evidence>
<feature type="region of interest" description="Disordered" evidence="2">
    <location>
        <begin position="542"/>
        <end position="591"/>
    </location>
</feature>